<dbReference type="PROSITE" id="PS51677">
    <property type="entry name" value="NODB"/>
    <property type="match status" value="1"/>
</dbReference>
<keyword evidence="1" id="KW-0479">Metal-binding</keyword>
<keyword evidence="7" id="KW-1185">Reference proteome</keyword>
<comment type="caution">
    <text evidence="6">The sequence shown here is derived from an EMBL/GenBank/DDBJ whole genome shotgun (WGS) entry which is preliminary data.</text>
</comment>
<evidence type="ECO:0000313" key="6">
    <source>
        <dbReference type="EMBL" id="KAH6595506.1"/>
    </source>
</evidence>
<evidence type="ECO:0000313" key="7">
    <source>
        <dbReference type="Proteomes" id="UP001648503"/>
    </source>
</evidence>
<dbReference type="Pfam" id="PF01522">
    <property type="entry name" value="Polysacc_deac_1"/>
    <property type="match status" value="1"/>
</dbReference>
<evidence type="ECO:0000256" key="4">
    <source>
        <dbReference type="SAM" id="SignalP"/>
    </source>
</evidence>
<dbReference type="PANTHER" id="PTHR10587:SF133">
    <property type="entry name" value="CHITIN DEACETYLASE 1-RELATED"/>
    <property type="match status" value="1"/>
</dbReference>
<feature type="domain" description="NodB homology" evidence="5">
    <location>
        <begin position="128"/>
        <end position="321"/>
    </location>
</feature>
<evidence type="ECO:0000256" key="3">
    <source>
        <dbReference type="SAM" id="MobiDB-lite"/>
    </source>
</evidence>
<keyword evidence="2" id="KW-0378">Hydrolase</keyword>
<dbReference type="InterPro" id="IPR002509">
    <property type="entry name" value="NODB_dom"/>
</dbReference>
<feature type="region of interest" description="Disordered" evidence="3">
    <location>
        <begin position="343"/>
        <end position="363"/>
    </location>
</feature>
<evidence type="ECO:0000256" key="1">
    <source>
        <dbReference type="ARBA" id="ARBA00022723"/>
    </source>
</evidence>
<dbReference type="EMBL" id="JAFCIX010000298">
    <property type="protein sequence ID" value="KAH6595506.1"/>
    <property type="molecule type" value="Genomic_DNA"/>
</dbReference>
<proteinExistence type="predicted"/>
<reference evidence="6 7" key="1">
    <citation type="submission" date="2021-02" db="EMBL/GenBank/DDBJ databases">
        <title>Variation within the Batrachochytrium salamandrivorans European outbreak.</title>
        <authorList>
            <person name="Kelly M."/>
            <person name="Pasmans F."/>
            <person name="Shea T.P."/>
            <person name="Munoz J.F."/>
            <person name="Carranza S."/>
            <person name="Cuomo C.A."/>
            <person name="Martel A."/>
        </authorList>
    </citation>
    <scope>NUCLEOTIDE SEQUENCE [LARGE SCALE GENOMIC DNA]</scope>
    <source>
        <strain evidence="6 7">AMFP18/2</strain>
    </source>
</reference>
<accession>A0ABQ8FBU0</accession>
<dbReference type="InterPro" id="IPR011330">
    <property type="entry name" value="Glyco_hydro/deAcase_b/a-brl"/>
</dbReference>
<name>A0ABQ8FBU0_9FUNG</name>
<feature type="chain" id="PRO_5047012068" description="NodB homology domain-containing protein" evidence="4">
    <location>
        <begin position="17"/>
        <end position="391"/>
    </location>
</feature>
<gene>
    <name evidence="6" type="ORF">BASA50_005716</name>
</gene>
<dbReference type="Proteomes" id="UP001648503">
    <property type="component" value="Unassembled WGS sequence"/>
</dbReference>
<dbReference type="Gene3D" id="3.20.20.370">
    <property type="entry name" value="Glycoside hydrolase/deacetylase"/>
    <property type="match status" value="1"/>
</dbReference>
<evidence type="ECO:0000256" key="2">
    <source>
        <dbReference type="ARBA" id="ARBA00022801"/>
    </source>
</evidence>
<sequence>MCLRLFITRLVQTVASTTLCITASAVNTHSTTGAISLVNALSNGVAVTAPLIVAGYDFSAYPPTDAPPPINPDWNNLYGISTIDPSIPVKLPMNSVEGGPCPLTNSSCDWGCFTCIRPTDVITCPSHTAWALSYDDGPSPDTPALLTALANANVKATFCVVGSRVLDRPQILRQAYDAGHQICAHTWSHRLLTTQTNEQIVAEFEWTIRIIQQVTGARPAYARPPFGDMDDRVRAVFAKMNLIPLLWNRDTFDWNLGDPASSFQASWVTGNFTKWISTSNTTGTGFMSLQHDLYPQSAAQTIPTLGIVLNAKFSVMPASTCLGTNPYVSVVSVPIPAIGPNSGNRAGSQVALPTGRNTGPNAGSAQHASSLYNSFILSVSALVVLTTVLHS</sequence>
<evidence type="ECO:0000259" key="5">
    <source>
        <dbReference type="PROSITE" id="PS51677"/>
    </source>
</evidence>
<feature type="signal peptide" evidence="4">
    <location>
        <begin position="1"/>
        <end position="16"/>
    </location>
</feature>
<keyword evidence="4" id="KW-0732">Signal</keyword>
<organism evidence="6 7">
    <name type="scientific">Batrachochytrium salamandrivorans</name>
    <dbReference type="NCBI Taxonomy" id="1357716"/>
    <lineage>
        <taxon>Eukaryota</taxon>
        <taxon>Fungi</taxon>
        <taxon>Fungi incertae sedis</taxon>
        <taxon>Chytridiomycota</taxon>
        <taxon>Chytridiomycota incertae sedis</taxon>
        <taxon>Chytridiomycetes</taxon>
        <taxon>Rhizophydiales</taxon>
        <taxon>Rhizophydiales incertae sedis</taxon>
        <taxon>Batrachochytrium</taxon>
    </lineage>
</organism>
<dbReference type="PANTHER" id="PTHR10587">
    <property type="entry name" value="GLYCOSYL TRANSFERASE-RELATED"/>
    <property type="match status" value="1"/>
</dbReference>
<protein>
    <recommendedName>
        <fullName evidence="5">NodB homology domain-containing protein</fullName>
    </recommendedName>
</protein>
<dbReference type="InterPro" id="IPR050248">
    <property type="entry name" value="Polysacc_deacetylase_ArnD"/>
</dbReference>
<dbReference type="SUPFAM" id="SSF88713">
    <property type="entry name" value="Glycoside hydrolase/deacetylase"/>
    <property type="match status" value="1"/>
</dbReference>